<protein>
    <recommendedName>
        <fullName evidence="2">PH domain-containing protein</fullName>
    </recommendedName>
</protein>
<dbReference type="OrthoDB" id="6108017at2759"/>
<dbReference type="eggNOG" id="KOG4229">
    <property type="taxonomic scope" value="Eukaryota"/>
</dbReference>
<dbReference type="STRING" id="946362.F2UE33"/>
<dbReference type="PANTHER" id="PTHR14336">
    <property type="entry name" value="TANDEM PH DOMAIN CONTAINING PROTEIN"/>
    <property type="match status" value="1"/>
</dbReference>
<dbReference type="PROSITE" id="PS50003">
    <property type="entry name" value="PH_DOMAIN"/>
    <property type="match status" value="1"/>
</dbReference>
<evidence type="ECO:0000256" key="1">
    <source>
        <dbReference type="SAM" id="MobiDB-lite"/>
    </source>
</evidence>
<proteinExistence type="predicted"/>
<dbReference type="Proteomes" id="UP000007799">
    <property type="component" value="Unassembled WGS sequence"/>
</dbReference>
<gene>
    <name evidence="3" type="ORF">PTSG_07111</name>
</gene>
<evidence type="ECO:0000313" key="3">
    <source>
        <dbReference type="EMBL" id="EGD74883.1"/>
    </source>
</evidence>
<dbReference type="Gene3D" id="2.30.29.30">
    <property type="entry name" value="Pleckstrin-homology domain (PH domain)/Phosphotyrosine-binding domain (PTB)"/>
    <property type="match status" value="1"/>
</dbReference>
<feature type="region of interest" description="Disordered" evidence="1">
    <location>
        <begin position="1"/>
        <end position="47"/>
    </location>
</feature>
<dbReference type="InterPro" id="IPR001849">
    <property type="entry name" value="PH_domain"/>
</dbReference>
<dbReference type="SMART" id="SM00233">
    <property type="entry name" value="PH"/>
    <property type="match status" value="1"/>
</dbReference>
<dbReference type="RefSeq" id="XP_004992528.1">
    <property type="nucleotide sequence ID" value="XM_004992471.1"/>
</dbReference>
<sequence length="170" mass="19610">MADEEVVVKQAAEQQQQGEEDEVEELKGFDGLDSDEEHFQEQEEPLESEAPIDTRIFKMGWLKKKGGGKVQRGRHQGSLFARKNWKSRWFVLRDTVLKYYPFQTITGKEKAIGWVNIREGVSVDWDAAEPTRFSLTTDERVYSFVAPTPEAASEWVQQLTRSINRAELET</sequence>
<feature type="compositionally biased region" description="Acidic residues" evidence="1">
    <location>
        <begin position="32"/>
        <end position="47"/>
    </location>
</feature>
<feature type="compositionally biased region" description="Low complexity" evidence="1">
    <location>
        <begin position="8"/>
        <end position="17"/>
    </location>
</feature>
<dbReference type="InterPro" id="IPR011993">
    <property type="entry name" value="PH-like_dom_sf"/>
</dbReference>
<accession>F2UE33</accession>
<keyword evidence="4" id="KW-1185">Reference proteome</keyword>
<dbReference type="EMBL" id="GL832970">
    <property type="protein sequence ID" value="EGD74883.1"/>
    <property type="molecule type" value="Genomic_DNA"/>
</dbReference>
<dbReference type="Pfam" id="PF00169">
    <property type="entry name" value="PH"/>
    <property type="match status" value="1"/>
</dbReference>
<organism evidence="4">
    <name type="scientific">Salpingoeca rosetta (strain ATCC 50818 / BSB-021)</name>
    <dbReference type="NCBI Taxonomy" id="946362"/>
    <lineage>
        <taxon>Eukaryota</taxon>
        <taxon>Choanoflagellata</taxon>
        <taxon>Craspedida</taxon>
        <taxon>Salpingoecidae</taxon>
        <taxon>Salpingoeca</taxon>
    </lineage>
</organism>
<dbReference type="GeneID" id="16073097"/>
<dbReference type="KEGG" id="sre:PTSG_07111"/>
<dbReference type="SUPFAM" id="SSF50729">
    <property type="entry name" value="PH domain-like"/>
    <property type="match status" value="1"/>
</dbReference>
<reference evidence="3" key="1">
    <citation type="submission" date="2009-08" db="EMBL/GenBank/DDBJ databases">
        <title>Annotation of Salpingoeca rosetta.</title>
        <authorList>
            <consortium name="The Broad Institute Genome Sequencing Platform"/>
            <person name="Russ C."/>
            <person name="Cuomo C."/>
            <person name="Burger G."/>
            <person name="Gray M.W."/>
            <person name="Holland P.W.H."/>
            <person name="King N."/>
            <person name="Lang F.B.F."/>
            <person name="Roger A.J."/>
            <person name="Ruiz-Trillo I."/>
            <person name="Young S.K."/>
            <person name="Zeng Q."/>
            <person name="Gargeya S."/>
            <person name="Alvarado L."/>
            <person name="Berlin A."/>
            <person name="Chapman S.B."/>
            <person name="Chen Z."/>
            <person name="Freedman E."/>
            <person name="Gellesch M."/>
            <person name="Goldberg J."/>
            <person name="Griggs A."/>
            <person name="Gujja S."/>
            <person name="Heilman E."/>
            <person name="Heiman D."/>
            <person name="Howarth C."/>
            <person name="Mehta T."/>
            <person name="Neiman D."/>
            <person name="Pearson M."/>
            <person name="Roberts A."/>
            <person name="Saif S."/>
            <person name="Shea T."/>
            <person name="Shenoy N."/>
            <person name="Sisk P."/>
            <person name="Stolte C."/>
            <person name="Sykes S."/>
            <person name="White J."/>
            <person name="Yandava C."/>
            <person name="Haas B."/>
            <person name="Nusbaum C."/>
            <person name="Birren B."/>
        </authorList>
    </citation>
    <scope>NUCLEOTIDE SEQUENCE [LARGE SCALE GENOMIC DNA]</scope>
    <source>
        <strain evidence="3">ATCC 50818</strain>
    </source>
</reference>
<feature type="domain" description="PH" evidence="2">
    <location>
        <begin position="55"/>
        <end position="164"/>
    </location>
</feature>
<name>F2UE33_SALR5</name>
<dbReference type="InterPro" id="IPR051707">
    <property type="entry name" value="PI-Interact_SigTrans_Reg"/>
</dbReference>
<evidence type="ECO:0000313" key="4">
    <source>
        <dbReference type="Proteomes" id="UP000007799"/>
    </source>
</evidence>
<dbReference type="AlphaFoldDB" id="F2UE33"/>
<dbReference type="InParanoid" id="F2UE33"/>
<evidence type="ECO:0000259" key="2">
    <source>
        <dbReference type="PROSITE" id="PS50003"/>
    </source>
</evidence>